<dbReference type="GO" id="GO:0015128">
    <property type="term" value="F:gluconate transmembrane transporter activity"/>
    <property type="evidence" value="ECO:0007669"/>
    <property type="project" value="InterPro"/>
</dbReference>
<keyword evidence="1" id="KW-1133">Transmembrane helix</keyword>
<sequence>MTAQTQMLIGLAVGLIILLFMIMRTKIHTFLALIIATVFIGIIGGVPYEDIVVSITGGFGGTLGNIGIIIGLGVMMGSLFEASGAAKTMARTFLKILGKGKEEIAMAATGFLVSIPIFCDSGFVILFPLAKALSKQTKKSVISLGVSLAAGLVITHTMVPPTPGPVGVAGIFDISVGTFMLWGIVIAVPMAVAGIFYAKYIGKKIYQIPDESGEGWIRPENLMEINTFTENFGEENLPGVVISFAPIVVPIFLILLNNVFKVLGMGGGWIDFVLFLGQPIIAVAIGTLVAIVGLTKGLTRKETLDEMEKGITSAGIIILVTGGGGALGQIIKDSGVGEYIAQIISKTGLPAILLPFLISTLLRFIQGSGTVAMLTSASITAPILASLGANPLFGALSACVGSLFFSYFNDSFFHVVTRTMGLTEAKEQMQAWSITTTIAWGVGFGMILILNGIFG</sequence>
<dbReference type="InterPro" id="IPR003474">
    <property type="entry name" value="Glcn_transporter"/>
</dbReference>
<evidence type="ECO:0000313" key="2">
    <source>
        <dbReference type="EMBL" id="SJZ92823.1"/>
    </source>
</evidence>
<dbReference type="PANTHER" id="PTHR30354:SF11">
    <property type="entry name" value="PERMEASE"/>
    <property type="match status" value="1"/>
</dbReference>
<dbReference type="PANTHER" id="PTHR30354">
    <property type="entry name" value="GNT FAMILY GLUCONATE TRANSPORTER"/>
    <property type="match status" value="1"/>
</dbReference>
<dbReference type="OrthoDB" id="9787129at2"/>
<feature type="transmembrane region" description="Helical" evidence="1">
    <location>
        <begin position="104"/>
        <end position="129"/>
    </location>
</feature>
<dbReference type="RefSeq" id="WP_087679473.1">
    <property type="nucleotide sequence ID" value="NZ_FUWV01000019.1"/>
</dbReference>
<feature type="transmembrane region" description="Helical" evidence="1">
    <location>
        <begin position="179"/>
        <end position="198"/>
    </location>
</feature>
<name>A0A1T4PMP9_9FIRM</name>
<evidence type="ECO:0000313" key="3">
    <source>
        <dbReference type="Proteomes" id="UP000196365"/>
    </source>
</evidence>
<feature type="transmembrane region" description="Helical" evidence="1">
    <location>
        <begin position="429"/>
        <end position="454"/>
    </location>
</feature>
<feature type="transmembrane region" description="Helical" evidence="1">
    <location>
        <begin position="272"/>
        <end position="298"/>
    </location>
</feature>
<feature type="transmembrane region" description="Helical" evidence="1">
    <location>
        <begin position="141"/>
        <end position="159"/>
    </location>
</feature>
<keyword evidence="1" id="KW-0812">Transmembrane</keyword>
<protein>
    <submittedName>
        <fullName evidence="2">Gluconate:H+ symporter, GntP family</fullName>
    </submittedName>
</protein>
<organism evidence="2 3">
    <name type="scientific">Garciella nitratireducens DSM 15102</name>
    <dbReference type="NCBI Taxonomy" id="1121911"/>
    <lineage>
        <taxon>Bacteria</taxon>
        <taxon>Bacillati</taxon>
        <taxon>Bacillota</taxon>
        <taxon>Clostridia</taxon>
        <taxon>Eubacteriales</taxon>
        <taxon>Eubacteriaceae</taxon>
        <taxon>Garciella</taxon>
    </lineage>
</organism>
<dbReference type="Pfam" id="PF02447">
    <property type="entry name" value="GntP_permease"/>
    <property type="match status" value="1"/>
</dbReference>
<feature type="transmembrane region" description="Helical" evidence="1">
    <location>
        <begin position="383"/>
        <end position="409"/>
    </location>
</feature>
<reference evidence="2 3" key="1">
    <citation type="submission" date="2017-02" db="EMBL/GenBank/DDBJ databases">
        <authorList>
            <person name="Peterson S.W."/>
        </authorList>
    </citation>
    <scope>NUCLEOTIDE SEQUENCE [LARGE SCALE GENOMIC DNA]</scope>
    <source>
        <strain evidence="2 3">DSM 15102</strain>
    </source>
</reference>
<dbReference type="PIRSF" id="PIRSF002746">
    <property type="entry name" value="Gluconate_transporter"/>
    <property type="match status" value="1"/>
</dbReference>
<dbReference type="EMBL" id="FUWV01000019">
    <property type="protein sequence ID" value="SJZ92823.1"/>
    <property type="molecule type" value="Genomic_DNA"/>
</dbReference>
<dbReference type="GO" id="GO:0005886">
    <property type="term" value="C:plasma membrane"/>
    <property type="evidence" value="ECO:0007669"/>
    <property type="project" value="TreeGrafter"/>
</dbReference>
<keyword evidence="3" id="KW-1185">Reference proteome</keyword>
<feature type="transmembrane region" description="Helical" evidence="1">
    <location>
        <begin position="30"/>
        <end position="48"/>
    </location>
</feature>
<accession>A0A1T4PMP9</accession>
<proteinExistence type="predicted"/>
<feature type="transmembrane region" description="Helical" evidence="1">
    <location>
        <begin position="6"/>
        <end position="23"/>
    </location>
</feature>
<feature type="transmembrane region" description="Helical" evidence="1">
    <location>
        <begin position="240"/>
        <end position="260"/>
    </location>
</feature>
<dbReference type="NCBIfam" id="TIGR00791">
    <property type="entry name" value="gntP"/>
    <property type="match status" value="1"/>
</dbReference>
<evidence type="ECO:0000256" key="1">
    <source>
        <dbReference type="SAM" id="Phobius"/>
    </source>
</evidence>
<feature type="transmembrane region" description="Helical" evidence="1">
    <location>
        <begin position="310"/>
        <end position="331"/>
    </location>
</feature>
<gene>
    <name evidence="2" type="ORF">SAMN02745973_02149</name>
</gene>
<feature type="transmembrane region" description="Helical" evidence="1">
    <location>
        <begin position="343"/>
        <end position="362"/>
    </location>
</feature>
<keyword evidence="1" id="KW-0472">Membrane</keyword>
<dbReference type="Proteomes" id="UP000196365">
    <property type="component" value="Unassembled WGS sequence"/>
</dbReference>
<dbReference type="AlphaFoldDB" id="A0A1T4PMP9"/>